<evidence type="ECO:0000313" key="3">
    <source>
        <dbReference type="Proteomes" id="UP000596742"/>
    </source>
</evidence>
<reference evidence="2" key="1">
    <citation type="submission" date="2018-11" db="EMBL/GenBank/DDBJ databases">
        <authorList>
            <person name="Alioto T."/>
            <person name="Alioto T."/>
        </authorList>
    </citation>
    <scope>NUCLEOTIDE SEQUENCE</scope>
</reference>
<dbReference type="OrthoDB" id="6114600at2759"/>
<comment type="caution">
    <text evidence="2">The sequence shown here is derived from an EMBL/GenBank/DDBJ whole genome shotgun (WGS) entry which is preliminary data.</text>
</comment>
<keyword evidence="3" id="KW-1185">Reference proteome</keyword>
<dbReference type="Gene3D" id="1.10.287.950">
    <property type="entry name" value="Methyl-accepting chemotaxis protein"/>
    <property type="match status" value="1"/>
</dbReference>
<dbReference type="AlphaFoldDB" id="A0A8B6EIF9"/>
<name>A0A8B6EIF9_MYTGA</name>
<evidence type="ECO:0000259" key="1">
    <source>
        <dbReference type="Pfam" id="PF18738"/>
    </source>
</evidence>
<protein>
    <recommendedName>
        <fullName evidence="1">DZIP3-like HEPN domain-containing protein</fullName>
    </recommendedName>
</protein>
<dbReference type="Proteomes" id="UP000596742">
    <property type="component" value="Unassembled WGS sequence"/>
</dbReference>
<sequence>MDIEDRRRYFIVASVFLEVVQPLFRTILENDYNSRGLGSFQDFLNTQQVIHILFHLRHRNAKCCKDISNCVNNSKLPLMYYQWNQLYTENPGQRGHNCHCKFTANPVQLRELDITLAGLILLNCCNLKSTEENAVLILRRYKNEYLSHNTEGAITETEYKILWKDLISFVLQLDPNKQDDLIRIENRSLDEGLCSKYSIELLNIHKKLNEMDNSIQGIRSSVHGIDSSIQEIGSTVQGIDSSFQRFSSTVQGLDSLIQGISSTVQERLMFYTLCRRCKKELNEQGQHDYRKLSQQTYLNV</sequence>
<evidence type="ECO:0000313" key="2">
    <source>
        <dbReference type="EMBL" id="VDI33832.1"/>
    </source>
</evidence>
<feature type="domain" description="DZIP3-like HEPN" evidence="1">
    <location>
        <begin position="81"/>
        <end position="194"/>
    </location>
</feature>
<proteinExistence type="predicted"/>
<dbReference type="InterPro" id="IPR041249">
    <property type="entry name" value="HEPN_DZIP3"/>
</dbReference>
<accession>A0A8B6EIF9</accession>
<dbReference type="Pfam" id="PF18738">
    <property type="entry name" value="HEPN_DZIP3"/>
    <property type="match status" value="1"/>
</dbReference>
<dbReference type="EMBL" id="UYJE01005096">
    <property type="protein sequence ID" value="VDI33832.1"/>
    <property type="molecule type" value="Genomic_DNA"/>
</dbReference>
<gene>
    <name evidence="2" type="ORF">MGAL_10B011350</name>
</gene>
<organism evidence="2 3">
    <name type="scientific">Mytilus galloprovincialis</name>
    <name type="common">Mediterranean mussel</name>
    <dbReference type="NCBI Taxonomy" id="29158"/>
    <lineage>
        <taxon>Eukaryota</taxon>
        <taxon>Metazoa</taxon>
        <taxon>Spiralia</taxon>
        <taxon>Lophotrochozoa</taxon>
        <taxon>Mollusca</taxon>
        <taxon>Bivalvia</taxon>
        <taxon>Autobranchia</taxon>
        <taxon>Pteriomorphia</taxon>
        <taxon>Mytilida</taxon>
        <taxon>Mytiloidea</taxon>
        <taxon>Mytilidae</taxon>
        <taxon>Mytilinae</taxon>
        <taxon>Mytilus</taxon>
    </lineage>
</organism>